<dbReference type="InterPro" id="IPR021255">
    <property type="entry name" value="DUF2807"/>
</dbReference>
<evidence type="ECO:0000313" key="12">
    <source>
        <dbReference type="EMBL" id="UXX78989.1"/>
    </source>
</evidence>
<organism evidence="12 13">
    <name type="scientific">Reichenbachiella carrageenanivorans</name>
    <dbReference type="NCBI Taxonomy" id="2979869"/>
    <lineage>
        <taxon>Bacteria</taxon>
        <taxon>Pseudomonadati</taxon>
        <taxon>Bacteroidota</taxon>
        <taxon>Cytophagia</taxon>
        <taxon>Cytophagales</taxon>
        <taxon>Reichenbachiellaceae</taxon>
        <taxon>Reichenbachiella</taxon>
    </lineage>
</organism>
<dbReference type="EMBL" id="CP106735">
    <property type="protein sequence ID" value="UXX78989.1"/>
    <property type="molecule type" value="Genomic_DNA"/>
</dbReference>
<feature type="transmembrane region" description="Helical" evidence="7">
    <location>
        <begin position="377"/>
        <end position="401"/>
    </location>
</feature>
<feature type="domain" description="PspC-related ToastRack" evidence="11">
    <location>
        <begin position="473"/>
        <end position="593"/>
    </location>
</feature>
<keyword evidence="4 7" id="KW-1133">Transmembrane helix</keyword>
<evidence type="ECO:0000259" key="11">
    <source>
        <dbReference type="Pfam" id="PF22744"/>
    </source>
</evidence>
<reference evidence="12" key="1">
    <citation type="submission" date="2022-10" db="EMBL/GenBank/DDBJ databases">
        <title>Comparative genomics and taxonomic characterization of three novel marine species of genus Reichenbachiella exhibiting antioxidant and polysaccharide degradation activities.</title>
        <authorList>
            <person name="Muhammad N."/>
            <person name="Lee Y.-J."/>
            <person name="Ko J."/>
            <person name="Kim S.-G."/>
        </authorList>
    </citation>
    <scope>NUCLEOTIDE SEQUENCE</scope>
    <source>
        <strain evidence="12">Wsw4-B4</strain>
    </source>
</reference>
<feature type="domain" description="Phage shock protein PspC N-terminal" evidence="8">
    <location>
        <begin position="124"/>
        <end position="185"/>
    </location>
</feature>
<evidence type="ECO:0000256" key="7">
    <source>
        <dbReference type="SAM" id="Phobius"/>
    </source>
</evidence>
<feature type="compositionally biased region" description="Basic and acidic residues" evidence="6">
    <location>
        <begin position="101"/>
        <end position="122"/>
    </location>
</feature>
<dbReference type="Pfam" id="PF22744">
    <property type="entry name" value="Toast-rack_PspC-Cterm"/>
    <property type="match status" value="1"/>
</dbReference>
<keyword evidence="5 7" id="KW-0472">Membrane</keyword>
<evidence type="ECO:0000256" key="6">
    <source>
        <dbReference type="SAM" id="MobiDB-lite"/>
    </source>
</evidence>
<gene>
    <name evidence="12" type="ORF">N7E81_16670</name>
</gene>
<evidence type="ECO:0000256" key="3">
    <source>
        <dbReference type="ARBA" id="ARBA00022692"/>
    </source>
</evidence>
<dbReference type="PANTHER" id="PTHR33885">
    <property type="entry name" value="PHAGE SHOCK PROTEIN C"/>
    <property type="match status" value="1"/>
</dbReference>
<proteinExistence type="predicted"/>
<sequence length="839" mass="93527">MKKNISINISGIIFHIEEDGYAQLKGYLETINNYFSSYEDSAEIIADIESRVAEIFLSKLDDGKQIINELDVQALIDTMGTVADFEAIEDDEPTTSSAEEETPKQEKKGQKERTDHANDFGKQRLHRDEKRKVLGGVAAGIAYYFSIDPLWVRLIAVMMLLNVFISALSGAVFLAYIVLWIVIPGAKNLGDDEEVKKMFRDPDHQVLGGVASGIAAFFGTDITLVRLLFVVSIFLGGTGVILYIILWMITPVAKSITDKMQMQGEPVTLSNIEQKVKRNLKQEDGEESALAKVLLFPFRLIAALFAALAGLLGPFSNVLMHAIRVLAGLFIAMIGISGMMGLFIGAGVLFGLFAGFGGWGSASFFPADIVMESISGFTFLAIFLTAFIPFLVIGLLGISIVIKKMVLRAPLGWSIFGVWVICLVGLSITIPGLVGEFRNEGSYQETRTFDVEVSQPLLLTLDYVDFNGIDATSLKLRGNEDSVVRLDMRYEAHGRSRQQAEQNAQMVTYDVRQKGNELIFDSDYRFKEKAKFRAQELDMTLYIPYNRKFVLDDDMIDIIEHTFNRNGYRSWQINKENEWIFTEEGLNCLTCERQNTSGGLLDHDDTKEHKSKLKYHSKSKSKTYTGEPMIFEIQDFDQIEVRGIYNVYVNQADEYSISVKGSERYKKDVLIKKYGDVLEIDMSGKKWDLLKDLDEDLRLDVYITMPGLTKLSSKGLCYFEVKDFEVEDLEIDLGGASSADMNIRAEELYVYLNGASSMGLEGNTSYLEAEVSGASSLEAFELKAETVEVSASGASNAKVNANKRLVVDASGLSTVRYDGDADAHVINEDELSTVRRSGR</sequence>
<protein>
    <submittedName>
        <fullName evidence="12">PspC domain-containing protein</fullName>
    </submittedName>
</protein>
<feature type="transmembrane region" description="Helical" evidence="7">
    <location>
        <begin position="158"/>
        <end position="183"/>
    </location>
</feature>
<dbReference type="RefSeq" id="WP_263050733.1">
    <property type="nucleotide sequence ID" value="NZ_CP106735.1"/>
</dbReference>
<feature type="transmembrane region" description="Helical" evidence="7">
    <location>
        <begin position="228"/>
        <end position="253"/>
    </location>
</feature>
<feature type="domain" description="Phage shock protein PspC N-terminal" evidence="8">
    <location>
        <begin position="196"/>
        <end position="252"/>
    </location>
</feature>
<feature type="transmembrane region" description="Helical" evidence="7">
    <location>
        <begin position="318"/>
        <end position="336"/>
    </location>
</feature>
<evidence type="ECO:0000259" key="8">
    <source>
        <dbReference type="Pfam" id="PF04024"/>
    </source>
</evidence>
<dbReference type="Pfam" id="PF10988">
    <property type="entry name" value="DUF2807"/>
    <property type="match status" value="1"/>
</dbReference>
<feature type="domain" description="PspC-related transmembrane region" evidence="10">
    <location>
        <begin position="294"/>
        <end position="436"/>
    </location>
</feature>
<keyword evidence="3 7" id="KW-0812">Transmembrane</keyword>
<evidence type="ECO:0000256" key="2">
    <source>
        <dbReference type="ARBA" id="ARBA00022475"/>
    </source>
</evidence>
<name>A0ABY6CYJ6_9BACT</name>
<accession>A0ABY6CYJ6</accession>
<dbReference type="Proteomes" id="UP001062165">
    <property type="component" value="Chromosome"/>
</dbReference>
<keyword evidence="13" id="KW-1185">Reference proteome</keyword>
<evidence type="ECO:0000259" key="10">
    <source>
        <dbReference type="Pfam" id="PF22571"/>
    </source>
</evidence>
<feature type="transmembrane region" description="Helical" evidence="7">
    <location>
        <begin position="289"/>
        <end position="312"/>
    </location>
</feature>
<keyword evidence="2" id="KW-1003">Cell membrane</keyword>
<evidence type="ECO:0000313" key="13">
    <source>
        <dbReference type="Proteomes" id="UP001062165"/>
    </source>
</evidence>
<feature type="transmembrane region" description="Helical" evidence="7">
    <location>
        <begin position="413"/>
        <end position="434"/>
    </location>
</feature>
<dbReference type="Pfam" id="PF04024">
    <property type="entry name" value="PspC"/>
    <property type="match status" value="2"/>
</dbReference>
<dbReference type="PANTHER" id="PTHR33885:SF3">
    <property type="entry name" value="PHAGE SHOCK PROTEIN C"/>
    <property type="match status" value="1"/>
</dbReference>
<evidence type="ECO:0000256" key="5">
    <source>
        <dbReference type="ARBA" id="ARBA00023136"/>
    </source>
</evidence>
<evidence type="ECO:0000259" key="9">
    <source>
        <dbReference type="Pfam" id="PF10988"/>
    </source>
</evidence>
<feature type="transmembrane region" description="Helical" evidence="7">
    <location>
        <begin position="133"/>
        <end position="152"/>
    </location>
</feature>
<feature type="region of interest" description="Disordered" evidence="6">
    <location>
        <begin position="88"/>
        <end position="122"/>
    </location>
</feature>
<comment type="subcellular location">
    <subcellularLocation>
        <location evidence="1">Cell membrane</location>
        <topology evidence="1">Single-pass membrane protein</topology>
    </subcellularLocation>
</comment>
<dbReference type="InterPro" id="IPR054321">
    <property type="entry name" value="PspC-rel_TM"/>
</dbReference>
<dbReference type="Gene3D" id="2.160.20.120">
    <property type="match status" value="1"/>
</dbReference>
<dbReference type="InterPro" id="IPR007168">
    <property type="entry name" value="Phageshock_PspC_N"/>
</dbReference>
<evidence type="ECO:0000256" key="4">
    <source>
        <dbReference type="ARBA" id="ARBA00022989"/>
    </source>
</evidence>
<feature type="domain" description="Putative auto-transporter adhesin head GIN" evidence="9">
    <location>
        <begin position="635"/>
        <end position="821"/>
    </location>
</feature>
<dbReference type="Pfam" id="PF22571">
    <property type="entry name" value="LiaI-LiaF-TM_PspC"/>
    <property type="match status" value="1"/>
</dbReference>
<evidence type="ECO:0000256" key="1">
    <source>
        <dbReference type="ARBA" id="ARBA00004162"/>
    </source>
</evidence>
<dbReference type="InterPro" id="IPR052027">
    <property type="entry name" value="PspC"/>
</dbReference>
<dbReference type="InterPro" id="IPR054319">
    <property type="entry name" value="PspC-rel_ToastRack"/>
</dbReference>